<keyword evidence="6 9" id="KW-0472">Membrane</keyword>
<accession>A0A0E9SF51</accession>
<keyword evidence="3 9" id="KW-0812">Transmembrane</keyword>
<sequence length="99" mass="11242">MASERKAAKSLGIPVAVFLLCSVPYYVSAFVEIYFRNKSVDLAILITSPVLYLNSSINPIIYALFYPWYRRSVKLILTLRICGSESSMLNVQQETCNLR</sequence>
<reference evidence="11" key="1">
    <citation type="submission" date="2014-11" db="EMBL/GenBank/DDBJ databases">
        <authorList>
            <person name="Amaro Gonzalez C."/>
        </authorList>
    </citation>
    <scope>NUCLEOTIDE SEQUENCE</scope>
</reference>
<protein>
    <recommendedName>
        <fullName evidence="10">G-protein coupled receptors family 1 profile domain-containing protein</fullName>
    </recommendedName>
</protein>
<dbReference type="PANTHER" id="PTHR24249:SF381">
    <property type="entry name" value="TRACE AMINE ASSOCIATED RECEPTOR 19P-RELATED"/>
    <property type="match status" value="1"/>
</dbReference>
<feature type="transmembrane region" description="Helical" evidence="9">
    <location>
        <begin position="45"/>
        <end position="65"/>
    </location>
</feature>
<reference evidence="11" key="2">
    <citation type="journal article" date="2015" name="Fish Shellfish Immunol.">
        <title>Early steps in the European eel (Anguilla anguilla)-Vibrio vulnificus interaction in the gills: Role of the RtxA13 toxin.</title>
        <authorList>
            <person name="Callol A."/>
            <person name="Pajuelo D."/>
            <person name="Ebbesson L."/>
            <person name="Teles M."/>
            <person name="MacKenzie S."/>
            <person name="Amaro C."/>
        </authorList>
    </citation>
    <scope>NUCLEOTIDE SEQUENCE</scope>
</reference>
<evidence type="ECO:0000256" key="9">
    <source>
        <dbReference type="SAM" id="Phobius"/>
    </source>
</evidence>
<dbReference type="GO" id="GO:0001594">
    <property type="term" value="F:trace-amine receptor activity"/>
    <property type="evidence" value="ECO:0007669"/>
    <property type="project" value="TreeGrafter"/>
</dbReference>
<keyword evidence="7" id="KW-0675">Receptor</keyword>
<dbReference type="PRINTS" id="PR00237">
    <property type="entry name" value="GPCRRHODOPSN"/>
</dbReference>
<dbReference type="AlphaFoldDB" id="A0A0E9SF51"/>
<evidence type="ECO:0000256" key="1">
    <source>
        <dbReference type="ARBA" id="ARBA00004651"/>
    </source>
</evidence>
<evidence type="ECO:0000256" key="3">
    <source>
        <dbReference type="ARBA" id="ARBA00022692"/>
    </source>
</evidence>
<keyword evidence="2" id="KW-1003">Cell membrane</keyword>
<evidence type="ECO:0000256" key="6">
    <source>
        <dbReference type="ARBA" id="ARBA00023136"/>
    </source>
</evidence>
<proteinExistence type="predicted"/>
<evidence type="ECO:0000256" key="2">
    <source>
        <dbReference type="ARBA" id="ARBA00022475"/>
    </source>
</evidence>
<dbReference type="Pfam" id="PF00001">
    <property type="entry name" value="7tm_1"/>
    <property type="match status" value="1"/>
</dbReference>
<dbReference type="InterPro" id="IPR050569">
    <property type="entry name" value="TAAR"/>
</dbReference>
<organism evidence="11">
    <name type="scientific">Anguilla anguilla</name>
    <name type="common">European freshwater eel</name>
    <name type="synonym">Muraena anguilla</name>
    <dbReference type="NCBI Taxonomy" id="7936"/>
    <lineage>
        <taxon>Eukaryota</taxon>
        <taxon>Metazoa</taxon>
        <taxon>Chordata</taxon>
        <taxon>Craniata</taxon>
        <taxon>Vertebrata</taxon>
        <taxon>Euteleostomi</taxon>
        <taxon>Actinopterygii</taxon>
        <taxon>Neopterygii</taxon>
        <taxon>Teleostei</taxon>
        <taxon>Anguilliformes</taxon>
        <taxon>Anguillidae</taxon>
        <taxon>Anguilla</taxon>
    </lineage>
</organism>
<evidence type="ECO:0000313" key="11">
    <source>
        <dbReference type="EMBL" id="JAH40004.1"/>
    </source>
</evidence>
<keyword evidence="8" id="KW-0807">Transducer</keyword>
<keyword evidence="4 9" id="KW-1133">Transmembrane helix</keyword>
<keyword evidence="5" id="KW-0297">G-protein coupled receptor</keyword>
<evidence type="ECO:0000256" key="7">
    <source>
        <dbReference type="ARBA" id="ARBA00023170"/>
    </source>
</evidence>
<dbReference type="PANTHER" id="PTHR24249">
    <property type="entry name" value="HISTAMINE RECEPTOR-RELATED G-PROTEIN COUPLED RECEPTOR"/>
    <property type="match status" value="1"/>
</dbReference>
<evidence type="ECO:0000256" key="5">
    <source>
        <dbReference type="ARBA" id="ARBA00023040"/>
    </source>
</evidence>
<dbReference type="InterPro" id="IPR000276">
    <property type="entry name" value="GPCR_Rhodpsn"/>
</dbReference>
<evidence type="ECO:0000259" key="10">
    <source>
        <dbReference type="PROSITE" id="PS50262"/>
    </source>
</evidence>
<comment type="subcellular location">
    <subcellularLocation>
        <location evidence="1">Cell membrane</location>
        <topology evidence="1">Multi-pass membrane protein</topology>
    </subcellularLocation>
</comment>
<feature type="domain" description="G-protein coupled receptors family 1 profile" evidence="10">
    <location>
        <begin position="1"/>
        <end position="62"/>
    </location>
</feature>
<dbReference type="GO" id="GO:0005886">
    <property type="term" value="C:plasma membrane"/>
    <property type="evidence" value="ECO:0007669"/>
    <property type="project" value="UniProtKB-SubCell"/>
</dbReference>
<name>A0A0E9SF51_ANGAN</name>
<dbReference type="Gene3D" id="1.20.1070.10">
    <property type="entry name" value="Rhodopsin 7-helix transmembrane proteins"/>
    <property type="match status" value="1"/>
</dbReference>
<dbReference type="PROSITE" id="PS50262">
    <property type="entry name" value="G_PROTEIN_RECEP_F1_2"/>
    <property type="match status" value="1"/>
</dbReference>
<evidence type="ECO:0000256" key="8">
    <source>
        <dbReference type="ARBA" id="ARBA00023224"/>
    </source>
</evidence>
<dbReference type="EMBL" id="GBXM01068573">
    <property type="protein sequence ID" value="JAH40004.1"/>
    <property type="molecule type" value="Transcribed_RNA"/>
</dbReference>
<dbReference type="SUPFAM" id="SSF81321">
    <property type="entry name" value="Family A G protein-coupled receptor-like"/>
    <property type="match status" value="1"/>
</dbReference>
<dbReference type="InterPro" id="IPR017452">
    <property type="entry name" value="GPCR_Rhodpsn_7TM"/>
</dbReference>
<evidence type="ECO:0000256" key="4">
    <source>
        <dbReference type="ARBA" id="ARBA00022989"/>
    </source>
</evidence>